<protein>
    <submittedName>
        <fullName evidence="3">Uncharacterized protein</fullName>
    </submittedName>
</protein>
<accession>A0A914GRS4</accession>
<evidence type="ECO:0000313" key="2">
    <source>
        <dbReference type="Proteomes" id="UP000887572"/>
    </source>
</evidence>
<evidence type="ECO:0000313" key="3">
    <source>
        <dbReference type="WBParaSite" id="Gr19_v10_g10578.t1"/>
    </source>
</evidence>
<reference evidence="3" key="1">
    <citation type="submission" date="2022-11" db="UniProtKB">
        <authorList>
            <consortium name="WormBaseParasite"/>
        </authorList>
    </citation>
    <scope>IDENTIFICATION</scope>
</reference>
<keyword evidence="2" id="KW-1185">Reference proteome</keyword>
<feature type="compositionally biased region" description="Basic residues" evidence="1">
    <location>
        <begin position="127"/>
        <end position="144"/>
    </location>
</feature>
<feature type="compositionally biased region" description="Polar residues" evidence="1">
    <location>
        <begin position="71"/>
        <end position="80"/>
    </location>
</feature>
<feature type="region of interest" description="Disordered" evidence="1">
    <location>
        <begin position="70"/>
        <end position="154"/>
    </location>
</feature>
<feature type="compositionally biased region" description="Low complexity" evidence="1">
    <location>
        <begin position="112"/>
        <end position="123"/>
    </location>
</feature>
<name>A0A914GRS4_GLORO</name>
<feature type="compositionally biased region" description="Low complexity" evidence="1">
    <location>
        <begin position="81"/>
        <end position="100"/>
    </location>
</feature>
<dbReference type="WBParaSite" id="Gr19_v10_g10578.t1">
    <property type="protein sequence ID" value="Gr19_v10_g10578.t1"/>
    <property type="gene ID" value="Gr19_v10_g10578"/>
</dbReference>
<sequence length="154" mass="17307">MGNNLGAELNGGGGGRGGANDNDDHDNNDQQEQQQQLQNARLECGGVVATAPPFPTTWLRIIKFGWRERTNNQQHQQHIQKSSNIRTISSSNTTKSPTTSEPAATQPKIRQHQNQQQQHNQNQVRMARTRKPSSARTSNRRIRRVQPSDAVFYV</sequence>
<dbReference type="Proteomes" id="UP000887572">
    <property type="component" value="Unplaced"/>
</dbReference>
<dbReference type="AlphaFoldDB" id="A0A914GRS4"/>
<proteinExistence type="predicted"/>
<feature type="region of interest" description="Disordered" evidence="1">
    <location>
        <begin position="1"/>
        <end position="38"/>
    </location>
</feature>
<evidence type="ECO:0000256" key="1">
    <source>
        <dbReference type="SAM" id="MobiDB-lite"/>
    </source>
</evidence>
<feature type="compositionally biased region" description="Gly residues" evidence="1">
    <location>
        <begin position="9"/>
        <end position="18"/>
    </location>
</feature>
<organism evidence="2 3">
    <name type="scientific">Globodera rostochiensis</name>
    <name type="common">Golden nematode worm</name>
    <name type="synonym">Heterodera rostochiensis</name>
    <dbReference type="NCBI Taxonomy" id="31243"/>
    <lineage>
        <taxon>Eukaryota</taxon>
        <taxon>Metazoa</taxon>
        <taxon>Ecdysozoa</taxon>
        <taxon>Nematoda</taxon>
        <taxon>Chromadorea</taxon>
        <taxon>Rhabditida</taxon>
        <taxon>Tylenchina</taxon>
        <taxon>Tylenchomorpha</taxon>
        <taxon>Tylenchoidea</taxon>
        <taxon>Heteroderidae</taxon>
        <taxon>Heteroderinae</taxon>
        <taxon>Globodera</taxon>
    </lineage>
</organism>